<dbReference type="Gene3D" id="3.40.50.410">
    <property type="entry name" value="von Willebrand factor, type A domain"/>
    <property type="match status" value="1"/>
</dbReference>
<evidence type="ECO:0000313" key="3">
    <source>
        <dbReference type="EMBL" id="OWF50759.1"/>
    </source>
</evidence>
<dbReference type="AlphaFoldDB" id="A0A210QPV7"/>
<keyword evidence="4" id="KW-1185">Reference proteome</keyword>
<dbReference type="PANTHER" id="PTHR47824">
    <property type="entry name" value="UBIQUITIN-LIKE DOMAIN-CONTAINING PROTEIN"/>
    <property type="match status" value="1"/>
</dbReference>
<dbReference type="PANTHER" id="PTHR47824:SF3">
    <property type="entry name" value="UBIQUITIN-LIKE DOMAIN-CONTAINING PROTEIN"/>
    <property type="match status" value="1"/>
</dbReference>
<accession>A0A210QPV7</accession>
<organism evidence="3 4">
    <name type="scientific">Mizuhopecten yessoensis</name>
    <name type="common">Japanese scallop</name>
    <name type="synonym">Patinopecten yessoensis</name>
    <dbReference type="NCBI Taxonomy" id="6573"/>
    <lineage>
        <taxon>Eukaryota</taxon>
        <taxon>Metazoa</taxon>
        <taxon>Spiralia</taxon>
        <taxon>Lophotrochozoa</taxon>
        <taxon>Mollusca</taxon>
        <taxon>Bivalvia</taxon>
        <taxon>Autobranchia</taxon>
        <taxon>Pteriomorphia</taxon>
        <taxon>Pectinida</taxon>
        <taxon>Pectinoidea</taxon>
        <taxon>Pectinidae</taxon>
        <taxon>Mizuhopecten</taxon>
    </lineage>
</organism>
<protein>
    <submittedName>
        <fullName evidence="3">Ariadne-like RING finger protein</fullName>
    </submittedName>
</protein>
<evidence type="ECO:0000259" key="2">
    <source>
        <dbReference type="PROSITE" id="PS50234"/>
    </source>
</evidence>
<dbReference type="InterPro" id="IPR036465">
    <property type="entry name" value="vWFA_dom_sf"/>
</dbReference>
<evidence type="ECO:0000256" key="1">
    <source>
        <dbReference type="SAM" id="MobiDB-lite"/>
    </source>
</evidence>
<dbReference type="Pfam" id="PF00092">
    <property type="entry name" value="VWA"/>
    <property type="match status" value="1"/>
</dbReference>
<feature type="domain" description="VWFA" evidence="2">
    <location>
        <begin position="14"/>
        <end position="199"/>
    </location>
</feature>
<dbReference type="EMBL" id="NEDP02002474">
    <property type="protein sequence ID" value="OWF50759.1"/>
    <property type="molecule type" value="Genomic_DNA"/>
</dbReference>
<dbReference type="Proteomes" id="UP000242188">
    <property type="component" value="Unassembled WGS sequence"/>
</dbReference>
<gene>
    <name evidence="3" type="ORF">KP79_PYT18174</name>
</gene>
<evidence type="ECO:0000313" key="4">
    <source>
        <dbReference type="Proteomes" id="UP000242188"/>
    </source>
</evidence>
<sequence length="309" mass="34597">MAATPMLPPGGLMEIVFSFDTTGSMSSVLEEVQGRLQDMIQRLQADISGIRIGVIAHGDYCDEKVFYLTKKLDLCSNVVELCNFVKDVEGTGGGDEDECYELILRMVRQNFSWTPASQKILVMIGDANPHEPEYEMNVDSIDWRAEVNDLNNMGVKIYGVQVFENEGAEDFYKTISTNTEGHYLKLGEFSNICDFLMAICYRERGDDLFTGYEAEVRGRFGPGGIHKDLEGLFGTLRKTDSSTSSIHPAPPLISPTSSTTTTVTIPKPKKVTQVRPKVNPKRRNVTVRDMKVTFINTVKQNIRNLKLTF</sequence>
<dbReference type="SUPFAM" id="SSF53300">
    <property type="entry name" value="vWA-like"/>
    <property type="match status" value="1"/>
</dbReference>
<dbReference type="OrthoDB" id="20889at2759"/>
<dbReference type="PROSITE" id="PS50234">
    <property type="entry name" value="VWFA"/>
    <property type="match status" value="1"/>
</dbReference>
<feature type="compositionally biased region" description="Low complexity" evidence="1">
    <location>
        <begin position="254"/>
        <end position="264"/>
    </location>
</feature>
<comment type="caution">
    <text evidence="3">The sequence shown here is derived from an EMBL/GenBank/DDBJ whole genome shotgun (WGS) entry which is preliminary data.</text>
</comment>
<dbReference type="InterPro" id="IPR002035">
    <property type="entry name" value="VWF_A"/>
</dbReference>
<proteinExistence type="predicted"/>
<reference evidence="3 4" key="1">
    <citation type="journal article" date="2017" name="Nat. Ecol. Evol.">
        <title>Scallop genome provides insights into evolution of bilaterian karyotype and development.</title>
        <authorList>
            <person name="Wang S."/>
            <person name="Zhang J."/>
            <person name="Jiao W."/>
            <person name="Li J."/>
            <person name="Xun X."/>
            <person name="Sun Y."/>
            <person name="Guo X."/>
            <person name="Huan P."/>
            <person name="Dong B."/>
            <person name="Zhang L."/>
            <person name="Hu X."/>
            <person name="Sun X."/>
            <person name="Wang J."/>
            <person name="Zhao C."/>
            <person name="Wang Y."/>
            <person name="Wang D."/>
            <person name="Huang X."/>
            <person name="Wang R."/>
            <person name="Lv J."/>
            <person name="Li Y."/>
            <person name="Zhang Z."/>
            <person name="Liu B."/>
            <person name="Lu W."/>
            <person name="Hui Y."/>
            <person name="Liang J."/>
            <person name="Zhou Z."/>
            <person name="Hou R."/>
            <person name="Li X."/>
            <person name="Liu Y."/>
            <person name="Li H."/>
            <person name="Ning X."/>
            <person name="Lin Y."/>
            <person name="Zhao L."/>
            <person name="Xing Q."/>
            <person name="Dou J."/>
            <person name="Li Y."/>
            <person name="Mao J."/>
            <person name="Guo H."/>
            <person name="Dou H."/>
            <person name="Li T."/>
            <person name="Mu C."/>
            <person name="Jiang W."/>
            <person name="Fu Q."/>
            <person name="Fu X."/>
            <person name="Miao Y."/>
            <person name="Liu J."/>
            <person name="Yu Q."/>
            <person name="Li R."/>
            <person name="Liao H."/>
            <person name="Li X."/>
            <person name="Kong Y."/>
            <person name="Jiang Z."/>
            <person name="Chourrout D."/>
            <person name="Li R."/>
            <person name="Bao Z."/>
        </authorList>
    </citation>
    <scope>NUCLEOTIDE SEQUENCE [LARGE SCALE GENOMIC DNA]</scope>
    <source>
        <strain evidence="3 4">PY_sf001</strain>
    </source>
</reference>
<feature type="region of interest" description="Disordered" evidence="1">
    <location>
        <begin position="240"/>
        <end position="264"/>
    </location>
</feature>
<name>A0A210QPV7_MIZYE</name>
<dbReference type="CDD" id="cd00198">
    <property type="entry name" value="vWFA"/>
    <property type="match status" value="1"/>
</dbReference>